<evidence type="ECO:0000313" key="1">
    <source>
        <dbReference type="EMBL" id="CAF4352287.1"/>
    </source>
</evidence>
<dbReference type="Proteomes" id="UP000682733">
    <property type="component" value="Unassembled WGS sequence"/>
</dbReference>
<gene>
    <name evidence="1" type="ORF">TMI583_LOCUS41137</name>
</gene>
<evidence type="ECO:0000313" key="2">
    <source>
        <dbReference type="Proteomes" id="UP000682733"/>
    </source>
</evidence>
<organism evidence="1 2">
    <name type="scientific">Didymodactylos carnosus</name>
    <dbReference type="NCBI Taxonomy" id="1234261"/>
    <lineage>
        <taxon>Eukaryota</taxon>
        <taxon>Metazoa</taxon>
        <taxon>Spiralia</taxon>
        <taxon>Gnathifera</taxon>
        <taxon>Rotifera</taxon>
        <taxon>Eurotatoria</taxon>
        <taxon>Bdelloidea</taxon>
        <taxon>Philodinida</taxon>
        <taxon>Philodinidae</taxon>
        <taxon>Didymodactylos</taxon>
    </lineage>
</organism>
<comment type="caution">
    <text evidence="1">The sequence shown here is derived from an EMBL/GenBank/DDBJ whole genome shotgun (WGS) entry which is preliminary data.</text>
</comment>
<feature type="non-terminal residue" evidence="1">
    <location>
        <position position="1"/>
    </location>
</feature>
<proteinExistence type="predicted"/>
<reference evidence="1" key="1">
    <citation type="submission" date="2021-02" db="EMBL/GenBank/DDBJ databases">
        <authorList>
            <person name="Nowell W R."/>
        </authorList>
    </citation>
    <scope>NUCLEOTIDE SEQUENCE</scope>
</reference>
<dbReference type="EMBL" id="CAJOBA010064466">
    <property type="protein sequence ID" value="CAF4352287.1"/>
    <property type="molecule type" value="Genomic_DNA"/>
</dbReference>
<protein>
    <submittedName>
        <fullName evidence="1">Uncharacterized protein</fullName>
    </submittedName>
</protein>
<name>A0A8S2ULK4_9BILA</name>
<sequence length="53" mass="6180">SDDESDDFDWNDLKSRINQPRSTFKFQPQIQQDDSVSRNVSLAVCVPNPTKFY</sequence>
<accession>A0A8S2ULK4</accession>
<dbReference type="AlphaFoldDB" id="A0A8S2ULK4"/>